<name>A0A372ZJF1_9ACTN</name>
<evidence type="ECO:0000313" key="3">
    <source>
        <dbReference type="EMBL" id="RGD55580.1"/>
    </source>
</evidence>
<dbReference type="Pfam" id="PF01645">
    <property type="entry name" value="Glu_synthase"/>
    <property type="match status" value="1"/>
</dbReference>
<dbReference type="PANTHER" id="PTHR43819:SF1">
    <property type="entry name" value="ARCHAEAL-TYPE GLUTAMATE SYNTHASE [NADPH]"/>
    <property type="match status" value="1"/>
</dbReference>
<dbReference type="SUPFAM" id="SSF51395">
    <property type="entry name" value="FMN-linked oxidoreductases"/>
    <property type="match status" value="1"/>
</dbReference>
<comment type="similarity">
    <text evidence="1">Belongs to the glutamate synthase family.</text>
</comment>
<protein>
    <submittedName>
        <fullName evidence="3">Glutamate synthase</fullName>
    </submittedName>
</protein>
<evidence type="ECO:0000256" key="1">
    <source>
        <dbReference type="ARBA" id="ARBA00009716"/>
    </source>
</evidence>
<keyword evidence="4" id="KW-1185">Reference proteome</keyword>
<proteinExistence type="inferred from homology"/>
<feature type="domain" description="Glutamate synthase" evidence="2">
    <location>
        <begin position="215"/>
        <end position="391"/>
    </location>
</feature>
<dbReference type="PANTHER" id="PTHR43819">
    <property type="entry name" value="ARCHAEAL-TYPE GLUTAMATE SYNTHASE [NADPH]"/>
    <property type="match status" value="1"/>
</dbReference>
<dbReference type="EMBL" id="QVIG01000003">
    <property type="protein sequence ID" value="RGD55580.1"/>
    <property type="molecule type" value="Genomic_DNA"/>
</dbReference>
<evidence type="ECO:0000259" key="2">
    <source>
        <dbReference type="Pfam" id="PF01645"/>
    </source>
</evidence>
<dbReference type="GO" id="GO:0006537">
    <property type="term" value="P:glutamate biosynthetic process"/>
    <property type="evidence" value="ECO:0007669"/>
    <property type="project" value="InterPro"/>
</dbReference>
<reference evidence="3 4" key="1">
    <citation type="submission" date="2018-08" db="EMBL/GenBank/DDBJ databases">
        <title>Diversity &amp; Physiological Properties of Lignin-Decomposing Actinobacteria from Soil.</title>
        <authorList>
            <person name="Roh S.G."/>
            <person name="Kim S.B."/>
        </authorList>
    </citation>
    <scope>NUCLEOTIDE SEQUENCE [LARGE SCALE GENOMIC DNA]</scope>
    <source>
        <strain evidence="3 4">MMS17-GH009</strain>
    </source>
</reference>
<dbReference type="Proteomes" id="UP000263377">
    <property type="component" value="Unassembled WGS sequence"/>
</dbReference>
<evidence type="ECO:0000313" key="4">
    <source>
        <dbReference type="Proteomes" id="UP000263377"/>
    </source>
</evidence>
<accession>A0A372ZJF1</accession>
<dbReference type="RefSeq" id="WP_117492921.1">
    <property type="nucleotide sequence ID" value="NZ_QVIG01000003.1"/>
</dbReference>
<organism evidence="3 4">
    <name type="scientific">Kitasatospora xanthocidica</name>
    <dbReference type="NCBI Taxonomy" id="83382"/>
    <lineage>
        <taxon>Bacteria</taxon>
        <taxon>Bacillati</taxon>
        <taxon>Actinomycetota</taxon>
        <taxon>Actinomycetes</taxon>
        <taxon>Kitasatosporales</taxon>
        <taxon>Streptomycetaceae</taxon>
        <taxon>Kitasatospora</taxon>
    </lineage>
</organism>
<gene>
    <name evidence="3" type="ORF">DR950_40260</name>
</gene>
<dbReference type="InterPro" id="IPR013785">
    <property type="entry name" value="Aldolase_TIM"/>
</dbReference>
<dbReference type="GO" id="GO:0015930">
    <property type="term" value="F:glutamate synthase activity"/>
    <property type="evidence" value="ECO:0007669"/>
    <property type="project" value="InterPro"/>
</dbReference>
<comment type="caution">
    <text evidence="3">The sequence shown here is derived from an EMBL/GenBank/DDBJ whole genome shotgun (WGS) entry which is preliminary data.</text>
</comment>
<dbReference type="InterPro" id="IPR002932">
    <property type="entry name" value="Glu_synthdom"/>
</dbReference>
<dbReference type="Gene3D" id="3.20.20.70">
    <property type="entry name" value="Aldolase class I"/>
    <property type="match status" value="1"/>
</dbReference>
<sequence>MSGVLSAPGFPEAAIRSRAREGAARAFPSTDGYGLTLFGAGGTGGEPRTAAPRGGDALDAMRLVPPVFVPQRLEKLTDLAREPLYGDVELATDIGGFRSSLPVYVSAFGSTQVASSGLGLAASRQAGRLGIPLVIGENVVPTNGFAGASGSGSADASADTGDSMLARLRAYEQELPDDMGGLAFQQSTEDADAEVWNQIYSAPAAKALLESGRLAFELKVGQGAKPGLGGMTVLKREVAAQLADRYSTDESVFADGQGEDDRVLRSSSPGTFTAEILRQQIRFMRNNYPRARIWVKLPPGRDIHEAAVVAWASGADSVTVDGAEGGSGWAPSSFLDQVGLPLGECLRRLGPPSRSNCLLASGRMWEGARAAKALALGARAVGLGRAALLAADEDPQDGIARLVTCLAFELRLLISALGKYTPAALDPEDVWLPETAGPYLHP</sequence>
<dbReference type="AlphaFoldDB" id="A0A372ZJF1"/>